<evidence type="ECO:0000313" key="7">
    <source>
        <dbReference type="Proteomes" id="UP000295129"/>
    </source>
</evidence>
<dbReference type="AlphaFoldDB" id="A0A4R6EEY4"/>
<protein>
    <submittedName>
        <fullName evidence="6">Succinate dehydrogenase/fumarate reductase flavoprotein subunit</fullName>
    </submittedName>
</protein>
<name>A0A4R6EEY4_9RHOO</name>
<keyword evidence="3" id="KW-0560">Oxidoreductase</keyword>
<dbReference type="InterPro" id="IPR015939">
    <property type="entry name" value="Fum_Rdtase/Succ_DH_flav-like_C"/>
</dbReference>
<dbReference type="InterPro" id="IPR003953">
    <property type="entry name" value="FAD-dep_OxRdtase_2_FAD-bd"/>
</dbReference>
<keyword evidence="2" id="KW-0285">Flavoprotein</keyword>
<feature type="domain" description="Fumarate reductase/succinate dehydrogenase flavoprotein-like C-terminal" evidence="5">
    <location>
        <begin position="444"/>
        <end position="518"/>
    </location>
</feature>
<dbReference type="Gene3D" id="3.50.50.60">
    <property type="entry name" value="FAD/NAD(P)-binding domain"/>
    <property type="match status" value="1"/>
</dbReference>
<dbReference type="Pfam" id="PF00890">
    <property type="entry name" value="FAD_binding_2"/>
    <property type="match status" value="1"/>
</dbReference>
<dbReference type="PANTHER" id="PTHR11632">
    <property type="entry name" value="SUCCINATE DEHYDROGENASE 2 FLAVOPROTEIN SUBUNIT"/>
    <property type="match status" value="1"/>
</dbReference>
<evidence type="ECO:0000256" key="3">
    <source>
        <dbReference type="ARBA" id="ARBA00023002"/>
    </source>
</evidence>
<evidence type="ECO:0000256" key="1">
    <source>
        <dbReference type="ARBA" id="ARBA00001974"/>
    </source>
</evidence>
<dbReference type="Gene3D" id="3.90.700.10">
    <property type="entry name" value="Succinate dehydrogenase/fumarate reductase flavoprotein, catalytic domain"/>
    <property type="match status" value="1"/>
</dbReference>
<proteinExistence type="predicted"/>
<feature type="domain" description="FAD-dependent oxidoreductase 2 FAD-binding" evidence="4">
    <location>
        <begin position="22"/>
        <end position="372"/>
    </location>
</feature>
<evidence type="ECO:0000259" key="4">
    <source>
        <dbReference type="Pfam" id="PF00890"/>
    </source>
</evidence>
<sequence length="549" mass="57459">MSFYPQQQEVGGDSHNLHLSTDVLVIGGSLTGCWAALAARRAGASVVLAEKGYVGTAGVVAAATAGGAHTVPGKEEHNHKVLHGRREAAAGLDDLGLARMVYDETYRIGLRLKEMGFEPNPGRPGGNPFGGEPRLTSFNGPYSLHFLRTALLKAGVRILDHSPALELLASDGIVTGAAGVNRQSEESWAVRAGAVILATGGNAFRSGAMGTNGVTGDGHLFGVEAGARLVAVEFSGHYGITPAGSQTTKGFWYGSATFYDGAGRELPENGWGAVPDVARAVMETGAAYATINRGNAEMPRFARRTANLFQFFERAGIDPFKDKFPLGLLYEGHVRGVGGLVVDGEGATDVPGLYAAGDVTDRTHMTGAQMSGAGPAVAWCLASGEWAGAAAAAFAAGPGAAVRQRPAVGLGGLGLRAPGAANGIAQVRELRAAVQAEILPIEKNVFRSLGGMQASLQRLDGLWGQHRHSLLGGSVREVVEARETAALLAGARWIYRAARQRTETRGLHRLQEHPQADPAQRDRILVEGLDEIRVSREPLRAVAEEAVPA</sequence>
<comment type="caution">
    <text evidence="6">The sequence shown here is derived from an EMBL/GenBank/DDBJ whole genome shotgun (WGS) entry which is preliminary data.</text>
</comment>
<dbReference type="Pfam" id="PF02910">
    <property type="entry name" value="Succ_DH_flav_C"/>
    <property type="match status" value="1"/>
</dbReference>
<dbReference type="OrthoDB" id="9805351at2"/>
<dbReference type="RefSeq" id="WP_133587486.1">
    <property type="nucleotide sequence ID" value="NZ_SNVV01000001.1"/>
</dbReference>
<dbReference type="InterPro" id="IPR027477">
    <property type="entry name" value="Succ_DH/fumarate_Rdtase_cat_sf"/>
</dbReference>
<dbReference type="GO" id="GO:0016491">
    <property type="term" value="F:oxidoreductase activity"/>
    <property type="evidence" value="ECO:0007669"/>
    <property type="project" value="UniProtKB-KW"/>
</dbReference>
<evidence type="ECO:0000259" key="5">
    <source>
        <dbReference type="Pfam" id="PF02910"/>
    </source>
</evidence>
<keyword evidence="7" id="KW-1185">Reference proteome</keyword>
<dbReference type="InterPro" id="IPR030664">
    <property type="entry name" value="SdhA/FrdA/AprA"/>
</dbReference>
<dbReference type="Gene3D" id="1.20.58.100">
    <property type="entry name" value="Fumarate reductase/succinate dehydrogenase flavoprotein-like, C-terminal domain"/>
    <property type="match status" value="1"/>
</dbReference>
<reference evidence="6 7" key="1">
    <citation type="submission" date="2019-03" db="EMBL/GenBank/DDBJ databases">
        <title>Genomic Encyclopedia of Type Strains, Phase IV (KMG-IV): sequencing the most valuable type-strain genomes for metagenomic binning, comparative biology and taxonomic classification.</title>
        <authorList>
            <person name="Goeker M."/>
        </authorList>
    </citation>
    <scope>NUCLEOTIDE SEQUENCE [LARGE SCALE GENOMIC DNA]</scope>
    <source>
        <strain evidence="6 7">DSM 12121</strain>
    </source>
</reference>
<dbReference type="SUPFAM" id="SSF46977">
    <property type="entry name" value="Succinate dehydrogenase/fumarate reductase flavoprotein C-terminal domain"/>
    <property type="match status" value="1"/>
</dbReference>
<comment type="cofactor">
    <cofactor evidence="1">
        <name>FAD</name>
        <dbReference type="ChEBI" id="CHEBI:57692"/>
    </cofactor>
</comment>
<dbReference type="PRINTS" id="PR00368">
    <property type="entry name" value="FADPNR"/>
</dbReference>
<evidence type="ECO:0000256" key="2">
    <source>
        <dbReference type="ARBA" id="ARBA00022630"/>
    </source>
</evidence>
<dbReference type="EMBL" id="SNVV01000001">
    <property type="protein sequence ID" value="TDN56832.1"/>
    <property type="molecule type" value="Genomic_DNA"/>
</dbReference>
<dbReference type="InterPro" id="IPR037099">
    <property type="entry name" value="Fum_R/Succ_DH_flav-like_C_sf"/>
</dbReference>
<gene>
    <name evidence="6" type="ORF">C7389_101211</name>
</gene>
<organism evidence="6 7">
    <name type="scientific">Azoarcus indigens</name>
    <dbReference type="NCBI Taxonomy" id="29545"/>
    <lineage>
        <taxon>Bacteria</taxon>
        <taxon>Pseudomonadati</taxon>
        <taxon>Pseudomonadota</taxon>
        <taxon>Betaproteobacteria</taxon>
        <taxon>Rhodocyclales</taxon>
        <taxon>Zoogloeaceae</taxon>
        <taxon>Azoarcus</taxon>
    </lineage>
</organism>
<dbReference type="PANTHER" id="PTHR11632:SF51">
    <property type="entry name" value="SUCCINATE DEHYDROGENASE [UBIQUINONE] FLAVOPROTEIN SUBUNIT, MITOCHONDRIAL"/>
    <property type="match status" value="1"/>
</dbReference>
<dbReference type="InterPro" id="IPR036188">
    <property type="entry name" value="FAD/NAD-bd_sf"/>
</dbReference>
<accession>A0A4R6EEY4</accession>
<dbReference type="SUPFAM" id="SSF51905">
    <property type="entry name" value="FAD/NAD(P)-binding domain"/>
    <property type="match status" value="1"/>
</dbReference>
<evidence type="ECO:0000313" key="6">
    <source>
        <dbReference type="EMBL" id="TDN56832.1"/>
    </source>
</evidence>
<dbReference type="Proteomes" id="UP000295129">
    <property type="component" value="Unassembled WGS sequence"/>
</dbReference>